<accession>A0A1Y2CHM3</accession>
<evidence type="ECO:0000313" key="2">
    <source>
        <dbReference type="EMBL" id="ORY46538.1"/>
    </source>
</evidence>
<dbReference type="AlphaFoldDB" id="A0A1Y2CHM3"/>
<protein>
    <recommendedName>
        <fullName evidence="1">Zinc finger CHCC-type domain-containing protein</fullName>
    </recommendedName>
</protein>
<comment type="caution">
    <text evidence="2">The sequence shown here is derived from an EMBL/GenBank/DDBJ whole genome shotgun (WGS) entry which is preliminary data.</text>
</comment>
<dbReference type="GO" id="GO:0005739">
    <property type="term" value="C:mitochondrion"/>
    <property type="evidence" value="ECO:0007669"/>
    <property type="project" value="GOC"/>
</dbReference>
<dbReference type="Gene3D" id="2.60.260.40">
    <property type="entry name" value="q5lls5 like domains"/>
    <property type="match status" value="1"/>
</dbReference>
<dbReference type="PANTHER" id="PTHR13156">
    <property type="entry name" value="NADH-UBIQUINONE OXIDOREDUCTASE 13 KD-A SUBUNIT"/>
    <property type="match status" value="1"/>
</dbReference>
<dbReference type="Proteomes" id="UP000193642">
    <property type="component" value="Unassembled WGS sequence"/>
</dbReference>
<dbReference type="GO" id="GO:0006120">
    <property type="term" value="P:mitochondrial electron transport, NADH to ubiquinone"/>
    <property type="evidence" value="ECO:0007669"/>
    <property type="project" value="TreeGrafter"/>
</dbReference>
<dbReference type="Pfam" id="PF10276">
    <property type="entry name" value="zf-CHCC"/>
    <property type="match status" value="1"/>
</dbReference>
<keyword evidence="3" id="KW-1185">Reference proteome</keyword>
<dbReference type="STRING" id="329046.A0A1Y2CHM3"/>
<organism evidence="2 3">
    <name type="scientific">Rhizoclosmatium globosum</name>
    <dbReference type="NCBI Taxonomy" id="329046"/>
    <lineage>
        <taxon>Eukaryota</taxon>
        <taxon>Fungi</taxon>
        <taxon>Fungi incertae sedis</taxon>
        <taxon>Chytridiomycota</taxon>
        <taxon>Chytridiomycota incertae sedis</taxon>
        <taxon>Chytridiomycetes</taxon>
        <taxon>Chytridiales</taxon>
        <taxon>Chytriomycetaceae</taxon>
        <taxon>Rhizoclosmatium</taxon>
    </lineage>
</organism>
<reference evidence="2 3" key="1">
    <citation type="submission" date="2016-07" db="EMBL/GenBank/DDBJ databases">
        <title>Pervasive Adenine N6-methylation of Active Genes in Fungi.</title>
        <authorList>
            <consortium name="DOE Joint Genome Institute"/>
            <person name="Mondo S.J."/>
            <person name="Dannebaum R.O."/>
            <person name="Kuo R.C."/>
            <person name="Labutti K."/>
            <person name="Haridas S."/>
            <person name="Kuo A."/>
            <person name="Salamov A."/>
            <person name="Ahrendt S.R."/>
            <person name="Lipzen A."/>
            <person name="Sullivan W."/>
            <person name="Andreopoulos W.B."/>
            <person name="Clum A."/>
            <person name="Lindquist E."/>
            <person name="Daum C."/>
            <person name="Ramamoorthy G.K."/>
            <person name="Gryganskyi A."/>
            <person name="Culley D."/>
            <person name="Magnuson J.K."/>
            <person name="James T.Y."/>
            <person name="O'Malley M.A."/>
            <person name="Stajich J.E."/>
            <person name="Spatafora J.W."/>
            <person name="Visel A."/>
            <person name="Grigoriev I.V."/>
        </authorList>
    </citation>
    <scope>NUCLEOTIDE SEQUENCE [LARGE SCALE GENOMIC DNA]</scope>
    <source>
        <strain evidence="2 3">JEL800</strain>
    </source>
</reference>
<dbReference type="OrthoDB" id="307899at2759"/>
<evidence type="ECO:0000259" key="1">
    <source>
        <dbReference type="Pfam" id="PF10276"/>
    </source>
</evidence>
<name>A0A1Y2CHM3_9FUNG</name>
<proteinExistence type="predicted"/>
<feature type="domain" description="Zinc finger CHCC-type" evidence="1">
    <location>
        <begin position="63"/>
        <end position="99"/>
    </location>
</feature>
<dbReference type="EMBL" id="MCGO01000016">
    <property type="protein sequence ID" value="ORY46538.1"/>
    <property type="molecule type" value="Genomic_DNA"/>
</dbReference>
<sequence length="110" mass="11612">MLALRTTSVSLNRDKVWSKSQAEKYVATTGHGAFEQTNMALQVPKPVAAIDLIAAVPVTLVAGRRASCNGGGGALGHPRVFFNLDDGQAVACSYCGLKYQKDPHAGHGHH</sequence>
<dbReference type="InterPro" id="IPR019401">
    <property type="entry name" value="Znf_CHCC"/>
</dbReference>
<gene>
    <name evidence="2" type="ORF">BCR33DRAFT_715591</name>
</gene>
<evidence type="ECO:0000313" key="3">
    <source>
        <dbReference type="Proteomes" id="UP000193642"/>
    </source>
</evidence>
<dbReference type="PANTHER" id="PTHR13156:SF0">
    <property type="entry name" value="NADH DEHYDROGENASE [UBIQUINONE] IRON-SULFUR PROTEIN 6, MITOCHONDRIAL"/>
    <property type="match status" value="1"/>
</dbReference>